<dbReference type="Proteomes" id="UP001231189">
    <property type="component" value="Unassembled WGS sequence"/>
</dbReference>
<dbReference type="InterPro" id="IPR004813">
    <property type="entry name" value="OPT"/>
</dbReference>
<feature type="transmembrane region" description="Helical" evidence="15">
    <location>
        <begin position="80"/>
        <end position="97"/>
    </location>
</feature>
<evidence type="ECO:0000256" key="14">
    <source>
        <dbReference type="SAM" id="MobiDB-lite"/>
    </source>
</evidence>
<evidence type="ECO:0000256" key="1">
    <source>
        <dbReference type="ARBA" id="ARBA00004141"/>
    </source>
</evidence>
<dbReference type="Gene3D" id="2.130.10.10">
    <property type="entry name" value="YVTN repeat-like/Quinoprotein amine dehydrogenase"/>
    <property type="match status" value="2"/>
</dbReference>
<dbReference type="PROSITE" id="PS00678">
    <property type="entry name" value="WD_REPEATS_1"/>
    <property type="match status" value="1"/>
</dbReference>
<evidence type="ECO:0000256" key="6">
    <source>
        <dbReference type="ARBA" id="ARBA00022574"/>
    </source>
</evidence>
<evidence type="ECO:0000256" key="11">
    <source>
        <dbReference type="ARBA" id="ARBA00023274"/>
    </source>
</evidence>
<evidence type="ECO:0000256" key="7">
    <source>
        <dbReference type="ARBA" id="ARBA00022692"/>
    </source>
</evidence>
<evidence type="ECO:0000256" key="10">
    <source>
        <dbReference type="ARBA" id="ARBA00023136"/>
    </source>
</evidence>
<feature type="repeat" description="WD" evidence="13">
    <location>
        <begin position="644"/>
        <end position="686"/>
    </location>
</feature>
<dbReference type="GO" id="GO:0035673">
    <property type="term" value="F:oligopeptide transmembrane transporter activity"/>
    <property type="evidence" value="ECO:0007669"/>
    <property type="project" value="InterPro"/>
</dbReference>
<dbReference type="InterPro" id="IPR019775">
    <property type="entry name" value="WD40_repeat_CS"/>
</dbReference>
<comment type="similarity">
    <text evidence="3">Belongs to the YSL (TC 2.A.67.2) family.</text>
</comment>
<feature type="region of interest" description="Disordered" evidence="14">
    <location>
        <begin position="1"/>
        <end position="32"/>
    </location>
</feature>
<accession>A0AAD8STV2</accession>
<feature type="transmembrane region" description="Helical" evidence="15">
    <location>
        <begin position="514"/>
        <end position="535"/>
    </location>
</feature>
<evidence type="ECO:0000256" key="13">
    <source>
        <dbReference type="PROSITE-ProRule" id="PRU00221"/>
    </source>
</evidence>
<feature type="transmembrane region" description="Helical" evidence="15">
    <location>
        <begin position="117"/>
        <end position="141"/>
    </location>
</feature>
<dbReference type="Pfam" id="PF04158">
    <property type="entry name" value="Sof1"/>
    <property type="match status" value="1"/>
</dbReference>
<keyword evidence="6 13" id="KW-0853">WD repeat</keyword>
<gene>
    <name evidence="17" type="ORF">QYE76_051675</name>
</gene>
<name>A0AAD8STV2_LOLMU</name>
<keyword evidence="8" id="KW-0677">Repeat</keyword>
<dbReference type="InterPro" id="IPR020472">
    <property type="entry name" value="WD40_PAC1"/>
</dbReference>
<protein>
    <recommendedName>
        <fullName evidence="4">DDB1- and CUL4-associated factor 13</fullName>
    </recommendedName>
    <alternativeName>
        <fullName evidence="12">WD repeat and SOF domain-containing protein 1</fullName>
    </alternativeName>
</protein>
<sequence length="1037" mass="114816">MAAVAGERLQSAEAENAADFDAARQDDDDEQPSVEVAFAGQTPPPWWQQVTARSVAASVVLGTVLTFMSMRIGLTAGVGPAFNIVASLLGFFVIKSWTRLLARFGVASQPFTRQENVVLQTCIISCATLSFYGGFSTYLLAMTETVAKSTGGTGTGRDVYELHTGKVMAFLGLVSYASLFCTLPLRKLMILDYKLMYPSGSAIAGIVNSFHTPAGAATAKLQVLAMTKAMVGSFMWASFQWIYTGGSGCGFQDFPMFGLRAYKQKFYFDFSASLVGVGMICPVVVNFSMLFSSAITSFFLWPTLQSKKGEWYTDPSPTNFRGINGYKVPMGIAMVLGDCLFQLGSITIRAAYHFNKNRQGQSLGSTNIPDDINSDEKSSLSYDDRRRNKIFLDEGLPDYVAVAGYIFFSAVSAIFVPQIFPQIRYYHVALLYAVAPIMAFCNSYASGLCDWSLASVYGKLAIFIVGAWVGEAAGGTIAGLAACGVMLMIIGNAAELMHDFKTGYLTLTSPVSMFISQAIGTSIGCLINPLVFLCLEKFVGKEHLGEAGSVFSAPLATAYRGLAVLSVKGIKILPKHSMMFCIAFFSGAFFLDCLAAIAKAKKWKKVFRNYDPALRSQEKAVEYTRALNAAKLEKIFAKPFVGAMDGHIDAVSCMAKNPNYLKAMFSGSMDGDIRLWDIAARKTICQFPGHKGAVRGLATSTDGDLLISCGVDSTVRLWKDPMRKMMDTNDAIGDASQPSAIYTWKHAFWGVDHQWDGTIFATVGAQVDIWDHNRSEPINSFAWGNDTANSVRFNPGEPDVLITSAHDRSLTLYDLRMSSPARKLIMKTRCNSVCWNPREPMNFTAANEDTNCYSFDARKLNEAKIVHKGHVSAVMDIDYSPTGREFVTGSYDRTVRIFNYNGDQSREIYHTKRMQRVFCVKYTYDGTYLVSGSDDTNLRLWKSKASEQLGVILPRERKKQEYLDAVKERYKHLPEIKRIVRHRHLPKPIYKAGNIRRTMIEAEKRKEERRRAHSAPGSRTSQPFRKRRLIKEVDPII</sequence>
<dbReference type="GO" id="GO:1990904">
    <property type="term" value="C:ribonucleoprotein complex"/>
    <property type="evidence" value="ECO:0007669"/>
    <property type="project" value="UniProtKB-KW"/>
</dbReference>
<dbReference type="InterPro" id="IPR007287">
    <property type="entry name" value="Sof1"/>
</dbReference>
<dbReference type="EMBL" id="JAUUTY010000003">
    <property type="protein sequence ID" value="KAK1663516.1"/>
    <property type="molecule type" value="Genomic_DNA"/>
</dbReference>
<evidence type="ECO:0000313" key="18">
    <source>
        <dbReference type="Proteomes" id="UP001231189"/>
    </source>
</evidence>
<evidence type="ECO:0000256" key="12">
    <source>
        <dbReference type="ARBA" id="ARBA00032239"/>
    </source>
</evidence>
<keyword evidence="18" id="KW-1185">Reference proteome</keyword>
<dbReference type="FunFam" id="2.130.10.10:FF:001036">
    <property type="entry name" value="DDB1-and CUL4-associated factor 13"/>
    <property type="match status" value="1"/>
</dbReference>
<evidence type="ECO:0000256" key="3">
    <source>
        <dbReference type="ARBA" id="ARBA00010276"/>
    </source>
</evidence>
<keyword evidence="11" id="KW-0687">Ribonucleoprotein</keyword>
<organism evidence="17 18">
    <name type="scientific">Lolium multiflorum</name>
    <name type="common">Italian ryegrass</name>
    <name type="synonym">Lolium perenne subsp. multiflorum</name>
    <dbReference type="NCBI Taxonomy" id="4521"/>
    <lineage>
        <taxon>Eukaryota</taxon>
        <taxon>Viridiplantae</taxon>
        <taxon>Streptophyta</taxon>
        <taxon>Embryophyta</taxon>
        <taxon>Tracheophyta</taxon>
        <taxon>Spermatophyta</taxon>
        <taxon>Magnoliopsida</taxon>
        <taxon>Liliopsida</taxon>
        <taxon>Poales</taxon>
        <taxon>Poaceae</taxon>
        <taxon>BOP clade</taxon>
        <taxon>Pooideae</taxon>
        <taxon>Poodae</taxon>
        <taxon>Poeae</taxon>
        <taxon>Poeae Chloroplast Group 2 (Poeae type)</taxon>
        <taxon>Loliodinae</taxon>
        <taxon>Loliinae</taxon>
        <taxon>Lolium</taxon>
    </lineage>
</organism>
<evidence type="ECO:0000256" key="15">
    <source>
        <dbReference type="SAM" id="Phobius"/>
    </source>
</evidence>
<feature type="repeat" description="WD" evidence="13">
    <location>
        <begin position="910"/>
        <end position="951"/>
    </location>
</feature>
<dbReference type="PROSITE" id="PS50082">
    <property type="entry name" value="WD_REPEATS_2"/>
    <property type="match status" value="4"/>
</dbReference>
<evidence type="ECO:0000256" key="4">
    <source>
        <dbReference type="ARBA" id="ARBA00021762"/>
    </source>
</evidence>
<dbReference type="InterPro" id="IPR036322">
    <property type="entry name" value="WD40_repeat_dom_sf"/>
</dbReference>
<proteinExistence type="inferred from homology"/>
<dbReference type="SUPFAM" id="SSF50978">
    <property type="entry name" value="WD40 repeat-like"/>
    <property type="match status" value="1"/>
</dbReference>
<evidence type="ECO:0000256" key="5">
    <source>
        <dbReference type="ARBA" id="ARBA00022448"/>
    </source>
</evidence>
<dbReference type="Pfam" id="PF03169">
    <property type="entry name" value="OPT"/>
    <property type="match status" value="1"/>
</dbReference>
<feature type="transmembrane region" description="Helical" evidence="15">
    <location>
        <begin position="167"/>
        <end position="185"/>
    </location>
</feature>
<dbReference type="AlphaFoldDB" id="A0AAD8STV2"/>
<feature type="transmembrane region" description="Helical" evidence="15">
    <location>
        <begin position="428"/>
        <end position="445"/>
    </location>
</feature>
<dbReference type="SMART" id="SM00320">
    <property type="entry name" value="WD40"/>
    <property type="match status" value="6"/>
</dbReference>
<evidence type="ECO:0000256" key="9">
    <source>
        <dbReference type="ARBA" id="ARBA00022989"/>
    </source>
</evidence>
<feature type="repeat" description="WD" evidence="13">
    <location>
        <begin position="687"/>
        <end position="719"/>
    </location>
</feature>
<dbReference type="PROSITE" id="PS50294">
    <property type="entry name" value="WD_REPEATS_REGION"/>
    <property type="match status" value="4"/>
</dbReference>
<comment type="subcellular location">
    <subcellularLocation>
        <location evidence="1">Membrane</location>
        <topology evidence="1">Multi-pass membrane protein</topology>
    </subcellularLocation>
</comment>
<feature type="transmembrane region" description="Helical" evidence="15">
    <location>
        <begin position="266"/>
        <end position="291"/>
    </location>
</feature>
<keyword evidence="9 15" id="KW-1133">Transmembrane helix</keyword>
<dbReference type="CDD" id="cd00200">
    <property type="entry name" value="WD40"/>
    <property type="match status" value="1"/>
</dbReference>
<keyword evidence="5" id="KW-0813">Transport</keyword>
<dbReference type="NCBIfam" id="TIGR00728">
    <property type="entry name" value="OPT_sfam"/>
    <property type="match status" value="1"/>
</dbReference>
<comment type="caution">
    <text evidence="17">The sequence shown here is derived from an EMBL/GenBank/DDBJ whole genome shotgun (WGS) entry which is preliminary data.</text>
</comment>
<dbReference type="InterPro" id="IPR015943">
    <property type="entry name" value="WD40/YVTN_repeat-like_dom_sf"/>
</dbReference>
<keyword evidence="10 15" id="KW-0472">Membrane</keyword>
<comment type="similarity">
    <text evidence="2">Belongs to the WD repeat DCAF13/WDSOF1 family.</text>
</comment>
<dbReference type="PRINTS" id="PR00320">
    <property type="entry name" value="GPROTEINBRPT"/>
</dbReference>
<feature type="region of interest" description="Disordered" evidence="14">
    <location>
        <begin position="1004"/>
        <end position="1025"/>
    </location>
</feature>
<dbReference type="Pfam" id="PF00400">
    <property type="entry name" value="WD40"/>
    <property type="match status" value="4"/>
</dbReference>
<evidence type="ECO:0000256" key="8">
    <source>
        <dbReference type="ARBA" id="ARBA00022737"/>
    </source>
</evidence>
<dbReference type="InterPro" id="IPR001680">
    <property type="entry name" value="WD40_rpt"/>
</dbReference>
<evidence type="ECO:0000313" key="17">
    <source>
        <dbReference type="EMBL" id="KAK1663516.1"/>
    </source>
</evidence>
<dbReference type="InterPro" id="IPR045035">
    <property type="entry name" value="YSL-like"/>
</dbReference>
<dbReference type="PANTHER" id="PTHR31645:SF83">
    <property type="entry name" value="METAL-NICOTIANAMINE TRANSPORTER YSL1-RELATED"/>
    <property type="match status" value="1"/>
</dbReference>
<reference evidence="17" key="1">
    <citation type="submission" date="2023-07" db="EMBL/GenBank/DDBJ databases">
        <title>A chromosome-level genome assembly of Lolium multiflorum.</title>
        <authorList>
            <person name="Chen Y."/>
            <person name="Copetti D."/>
            <person name="Kolliker R."/>
            <person name="Studer B."/>
        </authorList>
    </citation>
    <scope>NUCLEOTIDE SEQUENCE</scope>
    <source>
        <strain evidence="17">02402/16</strain>
        <tissue evidence="17">Leaf</tissue>
    </source>
</reference>
<evidence type="ECO:0000259" key="16">
    <source>
        <dbReference type="Pfam" id="PF04158"/>
    </source>
</evidence>
<dbReference type="FunFam" id="2.130.10.10:FF:000132">
    <property type="entry name" value="DDB1- and CUL4-associated factor 13"/>
    <property type="match status" value="1"/>
</dbReference>
<keyword evidence="7 15" id="KW-0812">Transmembrane</keyword>
<feature type="transmembrane region" description="Helical" evidence="15">
    <location>
        <begin position="477"/>
        <end position="494"/>
    </location>
</feature>
<feature type="transmembrane region" description="Helical" evidence="15">
    <location>
        <begin position="577"/>
        <end position="598"/>
    </location>
</feature>
<dbReference type="PANTHER" id="PTHR31645">
    <property type="entry name" value="OLIGOPEPTIDE TRANSPORTER YGL114W-RELATED"/>
    <property type="match status" value="1"/>
</dbReference>
<evidence type="ECO:0000256" key="2">
    <source>
        <dbReference type="ARBA" id="ARBA00005649"/>
    </source>
</evidence>
<feature type="domain" description="Sof1-like protein" evidence="16">
    <location>
        <begin position="943"/>
        <end position="1028"/>
    </location>
</feature>
<feature type="transmembrane region" description="Helical" evidence="15">
    <location>
        <begin position="399"/>
        <end position="416"/>
    </location>
</feature>
<dbReference type="GO" id="GO:0016020">
    <property type="term" value="C:membrane"/>
    <property type="evidence" value="ECO:0007669"/>
    <property type="project" value="UniProtKB-SubCell"/>
</dbReference>
<feature type="repeat" description="WD" evidence="13">
    <location>
        <begin position="867"/>
        <end position="908"/>
    </location>
</feature>